<evidence type="ECO:0000259" key="9">
    <source>
        <dbReference type="PROSITE" id="PS50059"/>
    </source>
</evidence>
<evidence type="ECO:0000256" key="7">
    <source>
        <dbReference type="SAM" id="MobiDB-lite"/>
    </source>
</evidence>
<dbReference type="OrthoDB" id="25996at2"/>
<dbReference type="InterPro" id="IPR001179">
    <property type="entry name" value="PPIase_FKBP_dom"/>
</dbReference>
<evidence type="ECO:0000313" key="10">
    <source>
        <dbReference type="EMBL" id="PSK93851.1"/>
    </source>
</evidence>
<feature type="region of interest" description="Disordered" evidence="7">
    <location>
        <begin position="218"/>
        <end position="262"/>
    </location>
</feature>
<dbReference type="Proteomes" id="UP000243528">
    <property type="component" value="Unassembled WGS sequence"/>
</dbReference>
<comment type="caution">
    <text evidence="10">The sequence shown here is derived from an EMBL/GenBank/DDBJ whole genome shotgun (WGS) entry which is preliminary data.</text>
</comment>
<gene>
    <name evidence="10" type="ORF">CLV30_13040</name>
</gene>
<organism evidence="10 11">
    <name type="scientific">Haloactinopolyspora alba</name>
    <dbReference type="NCBI Taxonomy" id="648780"/>
    <lineage>
        <taxon>Bacteria</taxon>
        <taxon>Bacillati</taxon>
        <taxon>Actinomycetota</taxon>
        <taxon>Actinomycetes</taxon>
        <taxon>Jiangellales</taxon>
        <taxon>Jiangellaceae</taxon>
        <taxon>Haloactinopolyspora</taxon>
    </lineage>
</organism>
<accession>A0A2P8D9J6</accession>
<dbReference type="RefSeq" id="WP_106539911.1">
    <property type="nucleotide sequence ID" value="NZ_PYGE01000030.1"/>
</dbReference>
<evidence type="ECO:0000313" key="11">
    <source>
        <dbReference type="Proteomes" id="UP000243528"/>
    </source>
</evidence>
<dbReference type="Gene3D" id="3.10.50.40">
    <property type="match status" value="1"/>
</dbReference>
<evidence type="ECO:0000256" key="3">
    <source>
        <dbReference type="ARBA" id="ARBA00013194"/>
    </source>
</evidence>
<keyword evidence="8" id="KW-0732">Signal</keyword>
<keyword evidence="11" id="KW-1185">Reference proteome</keyword>
<dbReference type="PANTHER" id="PTHR43811:SF19">
    <property type="entry name" value="39 KDA FK506-BINDING NUCLEAR PROTEIN"/>
    <property type="match status" value="1"/>
</dbReference>
<proteinExistence type="inferred from homology"/>
<dbReference type="AlphaFoldDB" id="A0A2P8D9J6"/>
<dbReference type="Pfam" id="PF00254">
    <property type="entry name" value="FKBP_C"/>
    <property type="match status" value="1"/>
</dbReference>
<comment type="catalytic activity">
    <reaction evidence="1 6">
        <text>[protein]-peptidylproline (omega=180) = [protein]-peptidylproline (omega=0)</text>
        <dbReference type="Rhea" id="RHEA:16237"/>
        <dbReference type="Rhea" id="RHEA-COMP:10747"/>
        <dbReference type="Rhea" id="RHEA-COMP:10748"/>
        <dbReference type="ChEBI" id="CHEBI:83833"/>
        <dbReference type="ChEBI" id="CHEBI:83834"/>
        <dbReference type="EC" id="5.2.1.8"/>
    </reaction>
</comment>
<evidence type="ECO:0000256" key="4">
    <source>
        <dbReference type="ARBA" id="ARBA00023110"/>
    </source>
</evidence>
<evidence type="ECO:0000256" key="5">
    <source>
        <dbReference type="ARBA" id="ARBA00023235"/>
    </source>
</evidence>
<protein>
    <recommendedName>
        <fullName evidence="3 6">peptidylprolyl isomerase</fullName>
        <ecNumber evidence="3 6">5.2.1.8</ecNumber>
    </recommendedName>
</protein>
<dbReference type="InterPro" id="IPR046357">
    <property type="entry name" value="PPIase_dom_sf"/>
</dbReference>
<name>A0A2P8D9J6_9ACTN</name>
<feature type="domain" description="PPIase FKBP-type" evidence="9">
    <location>
        <begin position="148"/>
        <end position="216"/>
    </location>
</feature>
<dbReference type="EC" id="5.2.1.8" evidence="3 6"/>
<dbReference type="SUPFAM" id="SSF54534">
    <property type="entry name" value="FKBP-like"/>
    <property type="match status" value="1"/>
</dbReference>
<dbReference type="PROSITE" id="PS50059">
    <property type="entry name" value="FKBP_PPIASE"/>
    <property type="match status" value="1"/>
</dbReference>
<evidence type="ECO:0000256" key="8">
    <source>
        <dbReference type="SAM" id="SignalP"/>
    </source>
</evidence>
<dbReference type="GO" id="GO:0003755">
    <property type="term" value="F:peptidyl-prolyl cis-trans isomerase activity"/>
    <property type="evidence" value="ECO:0007669"/>
    <property type="project" value="UniProtKB-KW"/>
</dbReference>
<sequence length="358" mass="36341">MRTRQAIVALLATSALALTGCGSDDESGSGSDSTASGGPVITEDMGVEVSGEMGEKPTLTIPDEAPPEELQVQVLSEGDGPEVSGSDVVVADYLGQTWKPRAPQTAPPPGSGGSTPPPSDEGAAGGAGSSSQPSAGGTEPPADAEPYVFDNSYDRGQAAGFSLDAVIPGWKEGLAGQKVGSRVLMSIPPDKGYGAQKGHDLQNDTLVFVVDIIDSIDGTSSASGEPVEDLPQGLPTVEDGEEGAAPTIKMDGAKPPQKSDSTLVIKGDGDKLGNNIVINMVQAEYPDAANTISSWDENQTPVVLAPQQLQGIPGLAQALEGQTVGSRVVTRISAKDNAAQDGSKGTPLVLVIDVIGTF</sequence>
<comment type="similarity">
    <text evidence="2">Belongs to the FKBP-type PPIase family.</text>
</comment>
<evidence type="ECO:0000256" key="6">
    <source>
        <dbReference type="PROSITE-ProRule" id="PRU00277"/>
    </source>
</evidence>
<evidence type="ECO:0000256" key="1">
    <source>
        <dbReference type="ARBA" id="ARBA00000971"/>
    </source>
</evidence>
<dbReference type="PANTHER" id="PTHR43811">
    <property type="entry name" value="FKBP-TYPE PEPTIDYL-PROLYL CIS-TRANS ISOMERASE FKPA"/>
    <property type="match status" value="1"/>
</dbReference>
<feature type="signal peptide" evidence="8">
    <location>
        <begin position="1"/>
        <end position="17"/>
    </location>
</feature>
<feature type="region of interest" description="Disordered" evidence="7">
    <location>
        <begin position="21"/>
        <end position="150"/>
    </location>
</feature>
<evidence type="ECO:0000256" key="2">
    <source>
        <dbReference type="ARBA" id="ARBA00006577"/>
    </source>
</evidence>
<keyword evidence="5 6" id="KW-0413">Isomerase</keyword>
<keyword evidence="4 6" id="KW-0697">Rotamase</keyword>
<feature type="chain" id="PRO_5039419715" description="peptidylprolyl isomerase" evidence="8">
    <location>
        <begin position="18"/>
        <end position="358"/>
    </location>
</feature>
<feature type="compositionally biased region" description="Low complexity" evidence="7">
    <location>
        <begin position="21"/>
        <end position="38"/>
    </location>
</feature>
<reference evidence="10 11" key="1">
    <citation type="submission" date="2018-03" db="EMBL/GenBank/DDBJ databases">
        <title>Genomic Encyclopedia of Archaeal and Bacterial Type Strains, Phase II (KMG-II): from individual species to whole genera.</title>
        <authorList>
            <person name="Goeker M."/>
        </authorList>
    </citation>
    <scope>NUCLEOTIDE SEQUENCE [LARGE SCALE GENOMIC DNA]</scope>
    <source>
        <strain evidence="10 11">DSM 45211</strain>
    </source>
</reference>
<dbReference type="PROSITE" id="PS51257">
    <property type="entry name" value="PROKAR_LIPOPROTEIN"/>
    <property type="match status" value="1"/>
</dbReference>
<feature type="compositionally biased region" description="Pro residues" evidence="7">
    <location>
        <begin position="105"/>
        <end position="119"/>
    </location>
</feature>
<dbReference type="EMBL" id="PYGE01000030">
    <property type="protein sequence ID" value="PSK93851.1"/>
    <property type="molecule type" value="Genomic_DNA"/>
</dbReference>